<evidence type="ECO:0000256" key="1">
    <source>
        <dbReference type="SAM" id="MobiDB-lite"/>
    </source>
</evidence>
<gene>
    <name evidence="2" type="primary">Cni-ampd-1</name>
    <name evidence="2" type="synonym">Cnig_chr_II.g6432</name>
    <name evidence="2" type="ORF">B9Z55_006432</name>
</gene>
<dbReference type="EMBL" id="PDUG01000002">
    <property type="protein sequence ID" value="PIC46894.1"/>
    <property type="molecule type" value="Genomic_DNA"/>
</dbReference>
<comment type="caution">
    <text evidence="2">The sequence shown here is derived from an EMBL/GenBank/DDBJ whole genome shotgun (WGS) entry which is preliminary data.</text>
</comment>
<organism evidence="2 3">
    <name type="scientific">Caenorhabditis nigoni</name>
    <dbReference type="NCBI Taxonomy" id="1611254"/>
    <lineage>
        <taxon>Eukaryota</taxon>
        <taxon>Metazoa</taxon>
        <taxon>Ecdysozoa</taxon>
        <taxon>Nematoda</taxon>
        <taxon>Chromadorea</taxon>
        <taxon>Rhabditida</taxon>
        <taxon>Rhabditina</taxon>
        <taxon>Rhabditomorpha</taxon>
        <taxon>Rhabditoidea</taxon>
        <taxon>Rhabditidae</taxon>
        <taxon>Peloderinae</taxon>
        <taxon>Caenorhabditis</taxon>
    </lineage>
</organism>
<reference evidence="3" key="1">
    <citation type="submission" date="2017-10" db="EMBL/GenBank/DDBJ databases">
        <title>Rapid genome shrinkage in a self-fertile nematode reveals novel sperm competition proteins.</title>
        <authorList>
            <person name="Yin D."/>
            <person name="Schwarz E.M."/>
            <person name="Thomas C.G."/>
            <person name="Felde R.L."/>
            <person name="Korf I.F."/>
            <person name="Cutter A.D."/>
            <person name="Schartner C.M."/>
            <person name="Ralston E.J."/>
            <person name="Meyer B.J."/>
            <person name="Haag E.S."/>
        </authorList>
    </citation>
    <scope>NUCLEOTIDE SEQUENCE [LARGE SCALE GENOMIC DNA]</scope>
    <source>
        <strain evidence="3">JU1422</strain>
    </source>
</reference>
<evidence type="ECO:0000313" key="3">
    <source>
        <dbReference type="Proteomes" id="UP000230233"/>
    </source>
</evidence>
<proteinExistence type="predicted"/>
<dbReference type="OrthoDB" id="1723809at2759"/>
<evidence type="ECO:0000313" key="2">
    <source>
        <dbReference type="EMBL" id="PIC46894.1"/>
    </source>
</evidence>
<accession>A0A2G5V513</accession>
<feature type="region of interest" description="Disordered" evidence="1">
    <location>
        <begin position="1"/>
        <end position="26"/>
    </location>
</feature>
<name>A0A2G5V513_9PELO</name>
<dbReference type="AlphaFoldDB" id="A0A2G5V513"/>
<protein>
    <submittedName>
        <fullName evidence="2">Uncharacterized protein</fullName>
    </submittedName>
</protein>
<dbReference type="Proteomes" id="UP000230233">
    <property type="component" value="Chromosome II"/>
</dbReference>
<keyword evidence="3" id="KW-1185">Reference proteome</keyword>
<sequence length="93" mass="10567">MGTKHSTLKKQQPPGSVKEIQKKPVVTAQPAKSPEVVRVNFVANDSTPFNVFILEFISFCCFTRIKVNSSRIRLVHCRNPLSSRIPRIFNQPM</sequence>